<dbReference type="EMBL" id="CAXAMN010015113">
    <property type="protein sequence ID" value="CAK9045031.1"/>
    <property type="molecule type" value="Genomic_DNA"/>
</dbReference>
<feature type="compositionally biased region" description="Basic and acidic residues" evidence="8">
    <location>
        <begin position="290"/>
        <end position="307"/>
    </location>
</feature>
<dbReference type="Gene3D" id="3.40.50.300">
    <property type="entry name" value="P-loop containing nucleotide triphosphate hydrolases"/>
    <property type="match status" value="1"/>
</dbReference>
<keyword evidence="6" id="KW-0391">Immunity</keyword>
<dbReference type="Pfam" id="PF20173">
    <property type="entry name" value="ZnF_RZ-type"/>
    <property type="match status" value="1"/>
</dbReference>
<evidence type="ECO:0000313" key="11">
    <source>
        <dbReference type="Proteomes" id="UP001642484"/>
    </source>
</evidence>
<protein>
    <recommendedName>
        <fullName evidence="9">RZ-type domain-containing protein</fullName>
    </recommendedName>
</protein>
<sequence>MEPIEEEDFMDEAAPARRRGRGGPTDVTFSVFVHPAPAAGEVVCLAGTIAELTAPLPMQPNQTGDRRLWHLTVQINAASIVPPPAQQAPAAMIGLMMAGSVLGSSRGTAAAPTFEYSYTVQNSAGATVRSEEGTRSGETGELKQLYYHKANFGGHESLQDEGFKLFIHDEIFQLQSGQISARDFHRHMVALAASNFNKKRSLLDKALEELIAHWGMDTPAPAQVVLAAAAALGTMKRHTLPGVTMYGFDTFDNDYAFSSAMGSKEKEKEKEEPPSLTVCRWIVKHCPSRADVEEEQRGERERGRESRSMATTAGVRLAAETLYKEEQTFDWLKLLNFLPEHSLPQPVNASQCSKEEARRLTDSFLRSMGYVFEDFQRSKDQFELNPPGDAKERQKAEQEMQGRMELFLRGLCSFCPSVECMKTLVIELRRAWEPLVEVMIPMIFSRFRSIHFGKEDKSSLVEMIKDIPFMHCDETAIALLQNQNHPNEAFREKEIVEFIQRVTQSPGGVRPAGPQLQNAARRWLVRYYGRPVDRPMERKEDKMAVSEMSRSDYQVMKKDIREAMRNAISGWQLILDLPCFKAEEETVRNLLFEMSQSYFFKDQDPLLVLDCILDLEKEAQNMKVWQLEVEIQRIAIKSVRDAQDASETEHDANLLQLLFDQPTRLRYIIIEAFISFRQAAADLARLLQNEPIWARLLDRKWLNASGLNEFQLYHTQQSGMRMLKDSAAHLDKGTINLSALHTIIRHRKVYESLVAQVATKPTAIPDSHQKLSQFDTEFEHLRAYVKMFCSSASIEAAELQKLIDGILESYNVLELNIAASKFTGLQVRPHLSWLNSLKGSDVFSGIWKQTARPEGDSSERIINQEEVVTGIIPQAKKTWEDLSKSIETGQAILKDIRWVVEFQWNKVNLELKLLESTAPKTKPWVAEAVELCRSMRLAAKLREWAPSMLHLRNHSLSELFKETPKDECVEKLNQVVCEYEHMWTKTLGEMTASVNPYRETINTLSEAMQDYTITAAKHDKSLEWLLQHSSTEDFNRLISLCTPNTDDPIILAAIASLKQMRTFLAEVLFTKPPYAGLKKFIEELSRLHVDAAEQQCLESVQTSFDPMLDLLTTHSRTPGVQACYDLKKISLSGTFHVTCALTETAQLKCRMPPDSEFDYEALAELRRQLLMTDVPYELDGAKDLPKMLDVLVAKLQLLEDFGRCTMELFRLGHFAYRLNDEVLVVPPEDTVESVAKRLEAQQQQLEDWQQAVSDARSKHYFLNYYTVRELCFLTDLLPNVDNDEEWGKVWPLLQCVDLSADENRTRKNILSQLKGDLALLRTSSGEPDREVKLLNDVGTLLGDLFENSTPQVRPLEGLMEVKQQLQGDLLIRSMQNKEQGIPIFVCCADEACKVTELVLSIYTRRERVPEAEELLLCSSHTTLEEIELLLRRFFHARKHQREDRLYCVGNVHLLPYVTQCGTVEALRKMEEQFGFEHASALVFASGMPNQMLTNALNRHNLAVSILQQDLLKNAVAMVGQKYHGRQMEAVAAQMNGVGKTHYIKREIHRLQADHNGKPLLHHVEIRETTDISALVSNLLSDPTDTAYPTAVHIDLAHILPSHVDTLLFELLIVGMLRDTHLCKVYHRRAKKDFFFIEIPNTPGESTAKQLSFCLILPRQFLTMSADRLDEEMPVIKEVDGAPLISFVKNDLLELVGKTLEAMRKEAFNPKSRHFDVQWTGAKAKPIDLIRTYELLEEVCSSETSPPSFLVFMNLVKFLGHLIKSAEEWNMMNLALLQNFDPGLKHFKHCFFRLLIETSRDFALRQVPKAMDMTTPSILAPPPMAPGLGRGTSRGSDPTMPPELLRNLSGMSGGAPSLTRKTSGQNKHPGLVRASSRAQQELAAQNEADAKMEKEGVGRIDASAYVARFDQMPSWESCIHPVANFKKNDRGAIIGCNIMSLQRDFIGNFIDRNLQNSLNLNDLKLDRDWSKVTHQDAVQLVHQIEGGALLQKKDYLQGPKEYVVTVDNLIKLMSIQQRLKYGLPVILMGETGCGKTALVKFLAETLDFKLCTLDIHGGITDASIIAFLEDAIQQADHERGVLVFFDEINAANCMALFKTIIIDRMYGNKYIPENVRIISCCNPYRKRRNKELEDVALVYNAAAGDAATGISDPMKELVYRVHPLPESLIDVVSDFGSLSEASEEIYIKAILKKELPRKDGAPAEQAPQAAPAESSDEYEVFINAFCELLCQSQNYVREVNEGERSVVSMRDIGRAARVFKWFLTSYSRLHGESASAAVRDDKDGTLKIDVCIKLREHLRRALVLTMGYCYHSRLNRNQRWGYRKRLCETWERLRSKDDDAMVWLQLADANELNKMLIDTSYEFVSQMDLGEGIALNEALRENLFMLLVSVMNQIPILLIGKPGCSKSLAMGVLQNNLNGEVSSRDFFKSMPAVDVFAYQCSPLSTPDAILNAFHSARQSNLGHKSTIVCVLLDEVGLAEESPHLPLKVLHKELEDLRGIACVGISNWALDAAKMSRCVTLYRPPPTVEDLSVTAEGMVQSANLKAYLRALSEAFAEIYKRQKRADFWGMREFYSTVRVINAELKIRAAEGLEAVLEPKVLMKTVQRNFGGQPEDELEACIEEFFERTGMDFMDVTRLTTPELIQQNLGEPDARHLMLLTKNNAALRLLFEGGLLDHSRAEVMFGSTFPNDLSDMFVAMNLQRIKSFMQQPISLVMVHCDSLYESLYDLLNQHYMEYAGQRYVRIAHGSKAKQCPIHKLFRVIVVTELSDAYFRLAPPLLNRFEKQIFLRKDLMTKSDEALLARVGKFWQTLNELMNAGKSVKDDDALEEATQRPGTMLNTASHRPIAGYHPELLSSLVFTLRKSHTTKSLDELVEIAKRAVTWVLTPEAVCITAATLQPKEMQMKFGFDIVSEYFEQQRHSDLPSFAEMTVQNKEFWCDEYGGQTMVMTYSPIRGKVGAELGKVEGLVARAEVSLHELSSSTDIEKAVHDFYNLTDASGAKNFLIIHADPVAASVRMIEHCRFVCEKARNSFCQKGKGVEGSMFVVLVVHLQRGYDGKFSFDFDSQWSAVFLDSVEPSADLSSMPSLGAMLNMPLIDVVEGLEFPKLLRSCFRSSLSRLMYPHSRRPGDLQKQIQLMLKYIEDVDFVKMVRDWVLHILRNTPKNLANPSEGSVGDDRHWFAAIASAAQELALAGTFRAALHGRVVVLVGSLLSALLAHLERNSGLELLDIPSKRDHWLKLSTASLLSPLSVRLQNEAVSALSESATAQHEVGTDAYTTARPFQGRFPASWFISKVVDGYRHVIEQNEATEQLAALQSQYQLSKLAEIGIQPEMEPPMLEDYMADFTAMHLDWTERIGRGDQLRILKKTLTRLRQKPLTSILEVHQLFWRLEKELAFSVGLLNAVPAAVPEAEHLIETAELNSLYYDLLLLVHETLAKELSELSALPSEKSQNLYREWLMRKLVVAGLTKDKLLGGHQGVAPEKIAKLKSNTEPRIETLALVLQHVAYPLELPCEVVRDFAKELPKEKIRYSGTLLAMLNFGQVVVNHLPSKKDTCLQQLSSFIESWFLDVCLLNAEAMNDLESASLRLVCSVAAGLPTLRALSVSGIATGSLEGWCENMDSGIAQLSEGLYVPRSSCLNLALLRKLIVSSSGEAKASATKHIEDLLKVVAGHEKHNDTLFATRYAILQEEDKEADHGKCIYEEPEEWPDLKLEDIFGDDVKKDTAKMLQLVGKCRCILSMYAQLLVQDPVDTDLHARAEPKVDGLLQTDKLEFRSVCRSMRLYLLKCMERARGLSFVRSLLAEPPLSDTAWVQKWRDLHDIDFEKFIGAALVPKWNPFLGDSQDLAEYNDAMKAVVELMTTTSTAKLEKYAQDLAHLPEEKRRRGIGGLLLAVCQEPGLLAALEEPHHRPPWRPKLSEWLKSSQDLKVSDKERMLLRIFSGDDEPINELPETEQTFLKTFVTYGGRKMDDLLRWRVLAHLAAVLIAAPETSLLHSLRIMMLEPEKLTKDHPPFLPAMDEDIRSRVLKALVERGENIWKFKSHWWKCSCGFTFFIGECGRPMEVAKCPGCSLKIGGRDHNQTEHTFQDDESDRSPWGYVLPIAEKDEKHVSFREVQSSSARAIRLMLHGTMYLGIIAAAKPKMPRPYTSLQNESMCTLKDLPESEYIGNHFHNDWKSMVEILSSNTEDLAVGLHNLFLKMSEDGKDEPLKPTEMGSKASWGVLTLLQRNSWEETIESKYLKGLIKNLDESLQDLYKKWGGDQEDGKFVAELKEAADVKDFPPQKREQEMPQLWAYRSPVTLDALHNKIGIAHNAKENFPVLCTILQNPLINILPALGTLVGVFEWQALCINQFSGRITKAAAGEMTVGEVLEQVPRNETEKRQWRQAFKNFERAWRLAMPYCEYECLQISENMRKYQLSEDDMMLMCIPDFKDDGMYALAVMDWLVAQHNELVQIVAGTLGYPARKVSSRLLAQHDVIKYNKKELMKFLSNRCATWGVGGKLNLDLKQVEQHLRRELNRPEVTIEMRGFQWLGDSFAAGNELRTVINQRELLPDTIDRLKVEIPSPALANACLQKVQMSISFILKSGSSLGTEKSGEMLLSDYMRSVLAESPETFMSAAARSDVHLWHVDALVKVLKQIVNKDPVDSMDPKYKEDLPADLKQQVIEVKDKLPDQLVDVLGTFGETRLTETYIGVDYEILTILQSVRETLEINDEIFEEIEKHLPRDLLMKHWAAVYKLLRD</sequence>
<evidence type="ECO:0000256" key="5">
    <source>
        <dbReference type="ARBA" id="ARBA00022833"/>
    </source>
</evidence>
<dbReference type="PANTHER" id="PTHR22605">
    <property type="entry name" value="RZ-TYPE DOMAIN-CONTAINING PROTEIN"/>
    <property type="match status" value="1"/>
</dbReference>
<evidence type="ECO:0000256" key="7">
    <source>
        <dbReference type="SAM" id="Coils"/>
    </source>
</evidence>
<feature type="region of interest" description="Disordered" evidence="8">
    <location>
        <begin position="1813"/>
        <end position="1877"/>
    </location>
</feature>
<dbReference type="CDD" id="cd00009">
    <property type="entry name" value="AAA"/>
    <property type="match status" value="1"/>
</dbReference>
<feature type="region of interest" description="Disordered" evidence="8">
    <location>
        <begin position="1"/>
        <end position="22"/>
    </location>
</feature>
<accession>A0ABP0M0N1</accession>
<evidence type="ECO:0000256" key="2">
    <source>
        <dbReference type="ARBA" id="ARBA00022490"/>
    </source>
</evidence>
<evidence type="ECO:0000256" key="6">
    <source>
        <dbReference type="ARBA" id="ARBA00022859"/>
    </source>
</evidence>
<dbReference type="InterPro" id="IPR003959">
    <property type="entry name" value="ATPase_AAA_core"/>
</dbReference>
<feature type="region of interest" description="Disordered" evidence="8">
    <location>
        <begin position="290"/>
        <end position="309"/>
    </location>
</feature>
<dbReference type="Pfam" id="PF00004">
    <property type="entry name" value="AAA"/>
    <property type="match status" value="1"/>
</dbReference>
<keyword evidence="4" id="KW-0863">Zinc-finger</keyword>
<evidence type="ECO:0000256" key="3">
    <source>
        <dbReference type="ARBA" id="ARBA00022723"/>
    </source>
</evidence>
<dbReference type="InterPro" id="IPR031248">
    <property type="entry name" value="RNF213"/>
</dbReference>
<name>A0ABP0M0N1_9DINO</name>
<comment type="subcellular location">
    <subcellularLocation>
        <location evidence="1">Cytoplasm</location>
    </subcellularLocation>
</comment>
<gene>
    <name evidence="10" type="ORF">CCMP2556_LOCUS23600</name>
</gene>
<dbReference type="InterPro" id="IPR046439">
    <property type="entry name" value="ZF_RZ_dom"/>
</dbReference>
<keyword evidence="3" id="KW-0479">Metal-binding</keyword>
<feature type="coiled-coil region" evidence="7">
    <location>
        <begin position="1231"/>
        <end position="1258"/>
    </location>
</feature>
<feature type="domain" description="RZ-type" evidence="9">
    <location>
        <begin position="4016"/>
        <end position="4094"/>
    </location>
</feature>
<keyword evidence="5" id="KW-0862">Zinc</keyword>
<dbReference type="PANTHER" id="PTHR22605:SF1">
    <property type="entry name" value="RZ-TYPE DOMAIN-CONTAINING PROTEIN"/>
    <property type="match status" value="1"/>
</dbReference>
<dbReference type="SUPFAM" id="SSF52540">
    <property type="entry name" value="P-loop containing nucleoside triphosphate hydrolases"/>
    <property type="match status" value="2"/>
</dbReference>
<feature type="compositionally biased region" description="Acidic residues" evidence="8">
    <location>
        <begin position="1"/>
        <end position="11"/>
    </location>
</feature>
<evidence type="ECO:0000256" key="8">
    <source>
        <dbReference type="SAM" id="MobiDB-lite"/>
    </source>
</evidence>
<dbReference type="PROSITE" id="PS51981">
    <property type="entry name" value="ZF_RZ"/>
    <property type="match status" value="1"/>
</dbReference>
<comment type="caution">
    <text evidence="10">The sequence shown here is derived from an EMBL/GenBank/DDBJ whole genome shotgun (WGS) entry which is preliminary data.</text>
</comment>
<evidence type="ECO:0000313" key="10">
    <source>
        <dbReference type="EMBL" id="CAK9045031.1"/>
    </source>
</evidence>
<dbReference type="SMART" id="SM00382">
    <property type="entry name" value="AAA"/>
    <property type="match status" value="2"/>
</dbReference>
<dbReference type="InterPro" id="IPR027417">
    <property type="entry name" value="P-loop_NTPase"/>
</dbReference>
<keyword evidence="2" id="KW-0963">Cytoplasm</keyword>
<evidence type="ECO:0000256" key="4">
    <source>
        <dbReference type="ARBA" id="ARBA00022771"/>
    </source>
</evidence>
<keyword evidence="11" id="KW-1185">Reference proteome</keyword>
<evidence type="ECO:0000259" key="9">
    <source>
        <dbReference type="PROSITE" id="PS51981"/>
    </source>
</evidence>
<dbReference type="InterPro" id="IPR003593">
    <property type="entry name" value="AAA+_ATPase"/>
</dbReference>
<proteinExistence type="predicted"/>
<organism evidence="10 11">
    <name type="scientific">Durusdinium trenchii</name>
    <dbReference type="NCBI Taxonomy" id="1381693"/>
    <lineage>
        <taxon>Eukaryota</taxon>
        <taxon>Sar</taxon>
        <taxon>Alveolata</taxon>
        <taxon>Dinophyceae</taxon>
        <taxon>Suessiales</taxon>
        <taxon>Symbiodiniaceae</taxon>
        <taxon>Durusdinium</taxon>
    </lineage>
</organism>
<reference evidence="10 11" key="1">
    <citation type="submission" date="2024-02" db="EMBL/GenBank/DDBJ databases">
        <authorList>
            <person name="Chen Y."/>
            <person name="Shah S."/>
            <person name="Dougan E. K."/>
            <person name="Thang M."/>
            <person name="Chan C."/>
        </authorList>
    </citation>
    <scope>NUCLEOTIDE SEQUENCE [LARGE SCALE GENOMIC DNA]</scope>
</reference>
<keyword evidence="7" id="KW-0175">Coiled coil</keyword>
<dbReference type="Proteomes" id="UP001642484">
    <property type="component" value="Unassembled WGS sequence"/>
</dbReference>
<evidence type="ECO:0000256" key="1">
    <source>
        <dbReference type="ARBA" id="ARBA00004496"/>
    </source>
</evidence>